<dbReference type="GO" id="GO:0015743">
    <property type="term" value="P:malate transport"/>
    <property type="evidence" value="ECO:0007669"/>
    <property type="project" value="InterPro"/>
</dbReference>
<evidence type="ECO:0000313" key="12">
    <source>
        <dbReference type="Proteomes" id="UP000027120"/>
    </source>
</evidence>
<dbReference type="GO" id="GO:0034220">
    <property type="term" value="P:monoatomic ion transmembrane transport"/>
    <property type="evidence" value="ECO:0007669"/>
    <property type="project" value="UniProtKB-KW"/>
</dbReference>
<keyword evidence="12" id="KW-1185">Reference proteome</keyword>
<dbReference type="InterPro" id="IPR020966">
    <property type="entry name" value="ALMT"/>
</dbReference>
<keyword evidence="3" id="KW-0813">Transport</keyword>
<organism evidence="11 12">
    <name type="scientific">Citrus sinensis</name>
    <name type="common">Sweet orange</name>
    <name type="synonym">Citrus aurantium var. sinensis</name>
    <dbReference type="NCBI Taxonomy" id="2711"/>
    <lineage>
        <taxon>Eukaryota</taxon>
        <taxon>Viridiplantae</taxon>
        <taxon>Streptophyta</taxon>
        <taxon>Embryophyta</taxon>
        <taxon>Tracheophyta</taxon>
        <taxon>Spermatophyta</taxon>
        <taxon>Magnoliopsida</taxon>
        <taxon>eudicotyledons</taxon>
        <taxon>Gunneridae</taxon>
        <taxon>Pentapetalae</taxon>
        <taxon>rosids</taxon>
        <taxon>malvids</taxon>
        <taxon>Sapindales</taxon>
        <taxon>Rutaceae</taxon>
        <taxon>Aurantioideae</taxon>
        <taxon>Citrus</taxon>
    </lineage>
</organism>
<evidence type="ECO:0000256" key="5">
    <source>
        <dbReference type="ARBA" id="ARBA00022989"/>
    </source>
</evidence>
<name>A0A067GN08_CITSI</name>
<protein>
    <recommendedName>
        <fullName evidence="13">Aluminum-activated malate transporter</fullName>
    </recommendedName>
</protein>
<evidence type="ECO:0000256" key="8">
    <source>
        <dbReference type="ARBA" id="ARBA00023303"/>
    </source>
</evidence>
<dbReference type="EMBL" id="KK784881">
    <property type="protein sequence ID" value="KDO76671.1"/>
    <property type="molecule type" value="Genomic_DNA"/>
</dbReference>
<accession>A0A067GN08</accession>
<feature type="transmembrane region" description="Helical" evidence="10">
    <location>
        <begin position="125"/>
        <end position="144"/>
    </location>
</feature>
<dbReference type="PANTHER" id="PTHR31086">
    <property type="entry name" value="ALUMINUM-ACTIVATED MALATE TRANSPORTER 10"/>
    <property type="match status" value="1"/>
</dbReference>
<evidence type="ECO:0000256" key="9">
    <source>
        <dbReference type="SAM" id="MobiDB-lite"/>
    </source>
</evidence>
<feature type="transmembrane region" description="Helical" evidence="10">
    <location>
        <begin position="206"/>
        <end position="224"/>
    </location>
</feature>
<evidence type="ECO:0000256" key="2">
    <source>
        <dbReference type="ARBA" id="ARBA00007079"/>
    </source>
</evidence>
<evidence type="ECO:0008006" key="13">
    <source>
        <dbReference type="Google" id="ProtNLM"/>
    </source>
</evidence>
<evidence type="ECO:0000256" key="4">
    <source>
        <dbReference type="ARBA" id="ARBA00022692"/>
    </source>
</evidence>
<proteinExistence type="inferred from homology"/>
<dbReference type="Pfam" id="PF11744">
    <property type="entry name" value="ALMT"/>
    <property type="match status" value="1"/>
</dbReference>
<keyword evidence="5 10" id="KW-1133">Transmembrane helix</keyword>
<comment type="subcellular location">
    <subcellularLocation>
        <location evidence="1">Membrane</location>
        <topology evidence="1">Multi-pass membrane protein</topology>
    </subcellularLocation>
</comment>
<evidence type="ECO:0000256" key="3">
    <source>
        <dbReference type="ARBA" id="ARBA00022448"/>
    </source>
</evidence>
<dbReference type="GO" id="GO:0009705">
    <property type="term" value="C:plant-type vacuole membrane"/>
    <property type="evidence" value="ECO:0000318"/>
    <property type="project" value="GO_Central"/>
</dbReference>
<evidence type="ECO:0000256" key="7">
    <source>
        <dbReference type="ARBA" id="ARBA00023136"/>
    </source>
</evidence>
<sequence>MVSGCPGTKTFNIPVRKLTHIAYHLSKMACQKEVFNGVEWKIRVADGSSETLVPEAGLASRLWLGVKNMIGGLVLKVWRFLEKAWDLGVDDPRKVIHCLKVGIALTVVSLFYYTRPLYEGVGGNAMWAIMTVVVVFENTVGATIAKCLNRVFGTLLAGFLALGVHWIASQSGEKLEPLIAGASLFLLASAATFSRFIPTFKARFDYGALIFILTFSLVTVSGYRVDKLFNMAHQRISTIVIGTSLCILVSMLIRPIWAGKDLYNLIIRNMDKLANSIDGLANFARWEPAHGRFNFRHPWKQYLKVGAAVRRCAYCIEALNACINSENQAPEFIKKLLCNTCLRVSSNSSRVVKELAKIIKTMKKSSTIDLLVEEMNAAVKELKDDLKSLSLSEAGTSENKRTEKISSKPAAAIPLMGMISMVSFASFQIEIASRIESIVEAVEELANLAEFEHPEKNKQNQANIKVAANEQNDEETKV</sequence>
<feature type="transmembrane region" description="Helical" evidence="10">
    <location>
        <begin position="95"/>
        <end position="113"/>
    </location>
</feature>
<dbReference type="Proteomes" id="UP000027120">
    <property type="component" value="Unassembled WGS sequence"/>
</dbReference>
<keyword evidence="8" id="KW-0407">Ion channel</keyword>
<evidence type="ECO:0000256" key="6">
    <source>
        <dbReference type="ARBA" id="ARBA00023065"/>
    </source>
</evidence>
<comment type="similarity">
    <text evidence="2">Belongs to the aromatic acid exporter (TC 2.A.85) family.</text>
</comment>
<feature type="transmembrane region" description="Helical" evidence="10">
    <location>
        <begin position="175"/>
        <end position="194"/>
    </location>
</feature>
<keyword evidence="6" id="KW-0406">Ion transport</keyword>
<keyword evidence="4 10" id="KW-0812">Transmembrane</keyword>
<reference evidence="11 12" key="1">
    <citation type="submission" date="2014-04" db="EMBL/GenBank/DDBJ databases">
        <authorList>
            <consortium name="International Citrus Genome Consortium"/>
            <person name="Gmitter F."/>
            <person name="Chen C."/>
            <person name="Farmerie W."/>
            <person name="Harkins T."/>
            <person name="Desany B."/>
            <person name="Mohiuddin M."/>
            <person name="Kodira C."/>
            <person name="Borodovsky M."/>
            <person name="Lomsadze A."/>
            <person name="Burns P."/>
            <person name="Jenkins J."/>
            <person name="Prochnik S."/>
            <person name="Shu S."/>
            <person name="Chapman J."/>
            <person name="Pitluck S."/>
            <person name="Schmutz J."/>
            <person name="Rokhsar D."/>
        </authorList>
    </citation>
    <scope>NUCLEOTIDE SEQUENCE</scope>
</reference>
<keyword evidence="7 10" id="KW-0472">Membrane</keyword>
<evidence type="ECO:0000256" key="1">
    <source>
        <dbReference type="ARBA" id="ARBA00004141"/>
    </source>
</evidence>
<dbReference type="SMR" id="A0A067GN08"/>
<dbReference type="AlphaFoldDB" id="A0A067GN08"/>
<evidence type="ECO:0000313" key="11">
    <source>
        <dbReference type="EMBL" id="KDO76671.1"/>
    </source>
</evidence>
<feature type="transmembrane region" description="Helical" evidence="10">
    <location>
        <begin position="236"/>
        <end position="257"/>
    </location>
</feature>
<dbReference type="STRING" id="2711.A0A067GN08"/>
<feature type="transmembrane region" description="Helical" evidence="10">
    <location>
        <begin position="151"/>
        <end position="169"/>
    </location>
</feature>
<feature type="region of interest" description="Disordered" evidence="9">
    <location>
        <begin position="452"/>
        <end position="478"/>
    </location>
</feature>
<gene>
    <name evidence="11" type="ORF">CISIN_1g011750mg</name>
</gene>
<evidence type="ECO:0000256" key="10">
    <source>
        <dbReference type="SAM" id="Phobius"/>
    </source>
</evidence>